<dbReference type="InterPro" id="IPR011611">
    <property type="entry name" value="PfkB_dom"/>
</dbReference>
<feature type="domain" description="Carbohydrate kinase PfkB" evidence="5">
    <location>
        <begin position="6"/>
        <end position="295"/>
    </location>
</feature>
<evidence type="ECO:0000259" key="5">
    <source>
        <dbReference type="Pfam" id="PF00294"/>
    </source>
</evidence>
<dbReference type="PROSITE" id="PS00584">
    <property type="entry name" value="PFKB_KINASES_2"/>
    <property type="match status" value="1"/>
</dbReference>
<dbReference type="PRINTS" id="PR00990">
    <property type="entry name" value="RIBOKINASE"/>
</dbReference>
<dbReference type="CDD" id="cd01166">
    <property type="entry name" value="KdgK"/>
    <property type="match status" value="1"/>
</dbReference>
<dbReference type="OrthoDB" id="9813569at2"/>
<proteinExistence type="inferred from homology"/>
<evidence type="ECO:0000256" key="3">
    <source>
        <dbReference type="ARBA" id="ARBA00022777"/>
    </source>
</evidence>
<evidence type="ECO:0000256" key="2">
    <source>
        <dbReference type="ARBA" id="ARBA00022679"/>
    </source>
</evidence>
<dbReference type="InterPro" id="IPR002173">
    <property type="entry name" value="Carboh/pur_kinase_PfkB_CS"/>
</dbReference>
<protein>
    <submittedName>
        <fullName evidence="6">Carbohydrate kinase family protein</fullName>
    </submittedName>
</protein>
<dbReference type="AlphaFoldDB" id="A0A7X4YLA9"/>
<evidence type="ECO:0000313" key="7">
    <source>
        <dbReference type="Proteomes" id="UP000558113"/>
    </source>
</evidence>
<dbReference type="SUPFAM" id="SSF53613">
    <property type="entry name" value="Ribokinase-like"/>
    <property type="match status" value="1"/>
</dbReference>
<name>A0A7X4YLA9_9BACL</name>
<dbReference type="InterPro" id="IPR029056">
    <property type="entry name" value="Ribokinase-like"/>
</dbReference>
<keyword evidence="3 4" id="KW-0418">Kinase</keyword>
<organism evidence="6 7">
    <name type="scientific">Paenibacillus sacheonensis</name>
    <dbReference type="NCBI Taxonomy" id="742054"/>
    <lineage>
        <taxon>Bacteria</taxon>
        <taxon>Bacillati</taxon>
        <taxon>Bacillota</taxon>
        <taxon>Bacilli</taxon>
        <taxon>Bacillales</taxon>
        <taxon>Paenibacillaceae</taxon>
        <taxon>Paenibacillus</taxon>
    </lineage>
</organism>
<dbReference type="Pfam" id="PF00294">
    <property type="entry name" value="PfkB"/>
    <property type="match status" value="1"/>
</dbReference>
<accession>A0A7X4YLA9</accession>
<reference evidence="6 7" key="1">
    <citation type="submission" date="2020-01" db="EMBL/GenBank/DDBJ databases">
        <title>Paenibacillus soybeanensis sp. nov. isolated from the nodules of soybean (Glycine max(L.) Merr).</title>
        <authorList>
            <person name="Wang H."/>
        </authorList>
    </citation>
    <scope>NUCLEOTIDE SEQUENCE [LARGE SCALE GENOMIC DNA]</scope>
    <source>
        <strain evidence="6 7">DSM 23054</strain>
    </source>
</reference>
<dbReference type="InterPro" id="IPR002139">
    <property type="entry name" value="Ribo/fructo_kinase"/>
</dbReference>
<dbReference type="EMBL" id="JAAAMU010000002">
    <property type="protein sequence ID" value="NBC68395.1"/>
    <property type="molecule type" value="Genomic_DNA"/>
</dbReference>
<keyword evidence="7" id="KW-1185">Reference proteome</keyword>
<evidence type="ECO:0000256" key="1">
    <source>
        <dbReference type="ARBA" id="ARBA00010688"/>
    </source>
</evidence>
<dbReference type="PANTHER" id="PTHR10584:SF166">
    <property type="entry name" value="RIBOKINASE"/>
    <property type="match status" value="1"/>
</dbReference>
<sequence length="328" mass="34899">MKKYDAIVIGDANIDLVIAGCNELPEPGQEVLVQNMTMHVGGGAALFSIALAKLGLKLAFNGILGEDGFGQQVRDRFAQYGIDTSFIRGSSTNTGISIAINPEQDRSFITYLGSNAELSMKLLDMESVASARHVHLTGYRGRQNHGEFMETVRAVKARGATTSLDVGWDDTGEWFTGIYELMGEVDVFFMNEAEAEHYTACSDVKAIIAKLSAHSNHFIVKLGSAGAVATVNGQSKFRSGFNVPVVDTTGAGDSFNAGYIYGLLTGKETETCLLYGNACGALSVTESGGSTGTPDRMALERFIAGREGSTTDNWENASCILSGGGQNR</sequence>
<dbReference type="Gene3D" id="3.40.1190.20">
    <property type="match status" value="1"/>
</dbReference>
<dbReference type="RefSeq" id="WP_161695132.1">
    <property type="nucleotide sequence ID" value="NZ_JAAAMU010000002.1"/>
</dbReference>
<dbReference type="Proteomes" id="UP000558113">
    <property type="component" value="Unassembled WGS sequence"/>
</dbReference>
<keyword evidence="2 4" id="KW-0808">Transferase</keyword>
<dbReference type="GO" id="GO:0016301">
    <property type="term" value="F:kinase activity"/>
    <property type="evidence" value="ECO:0007669"/>
    <property type="project" value="UniProtKB-KW"/>
</dbReference>
<evidence type="ECO:0000313" key="6">
    <source>
        <dbReference type="EMBL" id="NBC68395.1"/>
    </source>
</evidence>
<comment type="caution">
    <text evidence="6">The sequence shown here is derived from an EMBL/GenBank/DDBJ whole genome shotgun (WGS) entry which is preliminary data.</text>
</comment>
<dbReference type="PANTHER" id="PTHR10584">
    <property type="entry name" value="SUGAR KINASE"/>
    <property type="match status" value="1"/>
</dbReference>
<gene>
    <name evidence="6" type="ORF">GT003_05235</name>
</gene>
<comment type="similarity">
    <text evidence="1 4">Belongs to the carbohydrate kinase PfkB family.</text>
</comment>
<dbReference type="GO" id="GO:0006796">
    <property type="term" value="P:phosphate-containing compound metabolic process"/>
    <property type="evidence" value="ECO:0007669"/>
    <property type="project" value="UniProtKB-ARBA"/>
</dbReference>
<evidence type="ECO:0000256" key="4">
    <source>
        <dbReference type="RuleBase" id="RU003704"/>
    </source>
</evidence>